<feature type="domain" description="Baseplate protein J-like barrel" evidence="2">
    <location>
        <begin position="124"/>
        <end position="211"/>
    </location>
</feature>
<sequence>MSGARLANGARAPAGVVAEGRSRVWPMVAGGSGSRRRWVFAGLLVVAALVTTVVLSAALVPAATIRITPAIEQREVTMTYALEPSSAVDWVAPSRMVSVPIEVRAERATTGEKKVPDGTASGRVRFVNASLQPVQVSAGTRLTGTNGIAYRVAEDVIVPAADPFGSQAFGVADGRVVADVPGPDGNAAIGTVTGQLGEGVLYRNIEPLTGGSLRTVRLVTEDDVASLRKQLEQSLTERVPTALQATLLPGETLVEGTLRIGTPEIQIEQKAGDESENLTGTGKLVLTARVYDPAAVHRAAQEEAAKRLAQATGIDVVLIGNTLTFGEPEAIGANRWRVRAAAQVRLVPASADLERLRREAAGHSLDQAMRKAQAIAGVGGVEIEIRPGWWPKRLPDRASRIQVVVSE</sequence>
<dbReference type="HOGENOM" id="CLU_676036_0_0_0"/>
<evidence type="ECO:0000313" key="4">
    <source>
        <dbReference type="Proteomes" id="UP000000447"/>
    </source>
</evidence>
<dbReference type="Pfam" id="PF04865">
    <property type="entry name" value="Baseplate_J"/>
    <property type="match status" value="1"/>
</dbReference>
<reference evidence="3 4" key="1">
    <citation type="journal article" date="2009" name="PLoS ONE">
        <title>Complete genome sequence of the aerobic CO-oxidizing thermophile Thermomicrobium roseum.</title>
        <authorList>
            <person name="Wu D."/>
            <person name="Raymond J."/>
            <person name="Wu M."/>
            <person name="Chatterji S."/>
            <person name="Ren Q."/>
            <person name="Graham J.E."/>
            <person name="Bryant D.A."/>
            <person name="Robb F."/>
            <person name="Colman A."/>
            <person name="Tallon L.J."/>
            <person name="Badger J.H."/>
            <person name="Madupu R."/>
            <person name="Ward N.L."/>
            <person name="Eisen J.A."/>
        </authorList>
    </citation>
    <scope>NUCLEOTIDE SEQUENCE [LARGE SCALE GENOMIC DNA]</scope>
    <source>
        <strain evidence="4">ATCC 27502 / DSM 5159 / P-2</strain>
    </source>
</reference>
<keyword evidence="1" id="KW-1133">Transmembrane helix</keyword>
<dbReference type="AlphaFoldDB" id="B9KZ17"/>
<keyword evidence="1" id="KW-0812">Transmembrane</keyword>
<name>B9KZ17_THERP</name>
<dbReference type="KEGG" id="tro:trd_0728"/>
<dbReference type="OrthoDB" id="163137at2"/>
<dbReference type="EMBL" id="CP001275">
    <property type="protein sequence ID" value="ACM06051.1"/>
    <property type="molecule type" value="Genomic_DNA"/>
</dbReference>
<organism evidence="3 4">
    <name type="scientific">Thermomicrobium roseum (strain ATCC 27502 / DSM 5159 / P-2)</name>
    <dbReference type="NCBI Taxonomy" id="309801"/>
    <lineage>
        <taxon>Bacteria</taxon>
        <taxon>Pseudomonadati</taxon>
        <taxon>Thermomicrobiota</taxon>
        <taxon>Thermomicrobia</taxon>
        <taxon>Thermomicrobiales</taxon>
        <taxon>Thermomicrobiaceae</taxon>
        <taxon>Thermomicrobium</taxon>
    </lineage>
</organism>
<evidence type="ECO:0000313" key="3">
    <source>
        <dbReference type="EMBL" id="ACM06051.1"/>
    </source>
</evidence>
<dbReference type="RefSeq" id="WP_012642117.1">
    <property type="nucleotide sequence ID" value="NC_011959.1"/>
</dbReference>
<feature type="transmembrane region" description="Helical" evidence="1">
    <location>
        <begin position="38"/>
        <end position="60"/>
    </location>
</feature>
<dbReference type="eggNOG" id="COG3299">
    <property type="taxonomic scope" value="Bacteria"/>
</dbReference>
<dbReference type="STRING" id="309801.trd_0728"/>
<dbReference type="InterPro" id="IPR006949">
    <property type="entry name" value="Barrel_Baseplate_J-like"/>
</dbReference>
<evidence type="ECO:0000259" key="2">
    <source>
        <dbReference type="Pfam" id="PF04865"/>
    </source>
</evidence>
<keyword evidence="1" id="KW-0472">Membrane</keyword>
<dbReference type="Proteomes" id="UP000000447">
    <property type="component" value="Chromosome"/>
</dbReference>
<evidence type="ECO:0000256" key="1">
    <source>
        <dbReference type="SAM" id="Phobius"/>
    </source>
</evidence>
<gene>
    <name evidence="3" type="ordered locus">trd_0728</name>
</gene>
<keyword evidence="4" id="KW-1185">Reference proteome</keyword>
<proteinExistence type="predicted"/>
<accession>B9KZ17</accession>
<protein>
    <recommendedName>
        <fullName evidence="2">Baseplate protein J-like barrel domain-containing protein</fullName>
    </recommendedName>
</protein>